<evidence type="ECO:0000313" key="2">
    <source>
        <dbReference type="Proteomes" id="UP000762676"/>
    </source>
</evidence>
<keyword evidence="2" id="KW-1185">Reference proteome</keyword>
<accession>A0AAV4FHA6</accession>
<proteinExistence type="predicted"/>
<dbReference type="Proteomes" id="UP000762676">
    <property type="component" value="Unassembled WGS sequence"/>
</dbReference>
<protein>
    <recommendedName>
        <fullName evidence="3">IPT/TIG domain-containing protein</fullName>
    </recommendedName>
</protein>
<organism evidence="1 2">
    <name type="scientific">Elysia marginata</name>
    <dbReference type="NCBI Taxonomy" id="1093978"/>
    <lineage>
        <taxon>Eukaryota</taxon>
        <taxon>Metazoa</taxon>
        <taxon>Spiralia</taxon>
        <taxon>Lophotrochozoa</taxon>
        <taxon>Mollusca</taxon>
        <taxon>Gastropoda</taxon>
        <taxon>Heterobranchia</taxon>
        <taxon>Euthyneura</taxon>
        <taxon>Panpulmonata</taxon>
        <taxon>Sacoglossa</taxon>
        <taxon>Placobranchoidea</taxon>
        <taxon>Plakobranchidae</taxon>
        <taxon>Elysia</taxon>
    </lineage>
</organism>
<evidence type="ECO:0008006" key="3">
    <source>
        <dbReference type="Google" id="ProtNLM"/>
    </source>
</evidence>
<name>A0AAV4FHA6_9GAST</name>
<evidence type="ECO:0000313" key="1">
    <source>
        <dbReference type="EMBL" id="GFR72802.1"/>
    </source>
</evidence>
<dbReference type="EMBL" id="BMAT01000778">
    <property type="protein sequence ID" value="GFR72802.1"/>
    <property type="molecule type" value="Genomic_DNA"/>
</dbReference>
<gene>
    <name evidence="1" type="ORF">ElyMa_000387300</name>
</gene>
<comment type="caution">
    <text evidence="1">The sequence shown here is derived from an EMBL/GenBank/DDBJ whole genome shotgun (WGS) entry which is preliminary data.</text>
</comment>
<dbReference type="AlphaFoldDB" id="A0AAV4FHA6"/>
<sequence length="189" mass="21492">MQLHPLHGSRALVESLHSLVIVFCSSYHEVQCFEQCAVSGQGSNLSGVSNGSFIQFAGNNFDHNLKTLEGLGTVHGMRIIGAATPDERRSRPIHRDTSVNGNQIFTLGQIPVHFYNSSKTEISLKCEKLQDFRLELMEDVTTKLDLLWKVSWPLRTAYWLVWTDAGSIRREFPWSEHDHHFAHDRYAAN</sequence>
<reference evidence="1 2" key="1">
    <citation type="journal article" date="2021" name="Elife">
        <title>Chloroplast acquisition without the gene transfer in kleptoplastic sea slugs, Plakobranchus ocellatus.</title>
        <authorList>
            <person name="Maeda T."/>
            <person name="Takahashi S."/>
            <person name="Yoshida T."/>
            <person name="Shimamura S."/>
            <person name="Takaki Y."/>
            <person name="Nagai Y."/>
            <person name="Toyoda A."/>
            <person name="Suzuki Y."/>
            <person name="Arimoto A."/>
            <person name="Ishii H."/>
            <person name="Satoh N."/>
            <person name="Nishiyama T."/>
            <person name="Hasebe M."/>
            <person name="Maruyama T."/>
            <person name="Minagawa J."/>
            <person name="Obokata J."/>
            <person name="Shigenobu S."/>
        </authorList>
    </citation>
    <scope>NUCLEOTIDE SEQUENCE [LARGE SCALE GENOMIC DNA]</scope>
</reference>